<evidence type="ECO:0000313" key="2">
    <source>
        <dbReference type="Proteomes" id="UP001062846"/>
    </source>
</evidence>
<protein>
    <submittedName>
        <fullName evidence="1">Uncharacterized protein</fullName>
    </submittedName>
</protein>
<gene>
    <name evidence="1" type="ORF">RHMOL_Rhmol09G0230700</name>
</gene>
<organism evidence="1 2">
    <name type="scientific">Rhododendron molle</name>
    <name type="common">Chinese azalea</name>
    <name type="synonym">Azalea mollis</name>
    <dbReference type="NCBI Taxonomy" id="49168"/>
    <lineage>
        <taxon>Eukaryota</taxon>
        <taxon>Viridiplantae</taxon>
        <taxon>Streptophyta</taxon>
        <taxon>Embryophyta</taxon>
        <taxon>Tracheophyta</taxon>
        <taxon>Spermatophyta</taxon>
        <taxon>Magnoliopsida</taxon>
        <taxon>eudicotyledons</taxon>
        <taxon>Gunneridae</taxon>
        <taxon>Pentapetalae</taxon>
        <taxon>asterids</taxon>
        <taxon>Ericales</taxon>
        <taxon>Ericaceae</taxon>
        <taxon>Ericoideae</taxon>
        <taxon>Rhodoreae</taxon>
        <taxon>Rhododendron</taxon>
    </lineage>
</organism>
<dbReference type="Proteomes" id="UP001062846">
    <property type="component" value="Chromosome 9"/>
</dbReference>
<reference evidence="1" key="1">
    <citation type="submission" date="2022-02" db="EMBL/GenBank/DDBJ databases">
        <title>Plant Genome Project.</title>
        <authorList>
            <person name="Zhang R.-G."/>
        </authorList>
    </citation>
    <scope>NUCLEOTIDE SEQUENCE</scope>
    <source>
        <strain evidence="1">AT1</strain>
    </source>
</reference>
<keyword evidence="2" id="KW-1185">Reference proteome</keyword>
<accession>A0ACC0MI85</accession>
<name>A0ACC0MI85_RHOML</name>
<dbReference type="EMBL" id="CM046396">
    <property type="protein sequence ID" value="KAI8540043.1"/>
    <property type="molecule type" value="Genomic_DNA"/>
</dbReference>
<evidence type="ECO:0000313" key="1">
    <source>
        <dbReference type="EMBL" id="KAI8540043.1"/>
    </source>
</evidence>
<comment type="caution">
    <text evidence="1">The sequence shown here is derived from an EMBL/GenBank/DDBJ whole genome shotgun (WGS) entry which is preliminary data.</text>
</comment>
<sequence length="206" mass="23179">MYSSSLPSPQPHPFPTQSSIASLLPRQPQRHLPRSRPSPPPPPQRRRRQISFRPVFQVPIPKPWPMYDSERPTLDKTMEFGYSFLEAAKPRFKDVLISSSSDWQKEDSRFAREPSNTCIIADSMMASFAVDVAGEAGIPIMCYHNACPSDLWAVLCVPKLIEAGEVPFQGSRTIILCAISNTQPLKDKTYKVTTTQPFLFFLSPIA</sequence>
<proteinExistence type="predicted"/>